<sequence length="508" mass="53426">MSLEPPSLLQLREAALQCALPVDSASLDAYDRLAQPLVACYRLLDAIPVDAVASTGIRAARQPDAAEDPLNAWYRCTDIVSTDALAQAGVLGGRGVALKDNIFLAGVPMMNGNAVIDGYVPSFDATVVTRLLAAGARIRGKAVCENLCLSANSFTSASGPVHNPHRHGHSAGGSSSGCGALVGAGLVDMAIGGDQGGSIRLPAALCGIYGMKPSFGLVPYTGALPMEPTIDHLGPMTASVADNALLLEVIAGDDGVDPRQRNVRVQRYTEALGQPIAGMRIAVLEEGLAMPGAHSGVNQQVRRAAAQLARLGAVVESVSLPVHARAAGVCRPILLEGSLRTVFGAGGFGTGRHDHYPEDLMVRFREGHAQALDRLPLTIRAALVAGTHLTRMNGHRYYARAINFGQKLRIAYDALLQRFDALLMPTTPSVAQRLPEGQAETLDFVEATAGMVGNTLPFNVTGHPAMSLPCGRVDGLPVGLMLVAAHFAEPVIYRIAHAYEQSVDWRAL</sequence>
<evidence type="ECO:0000313" key="3">
    <source>
        <dbReference type="Proteomes" id="UP001597287"/>
    </source>
</evidence>
<reference evidence="3" key="1">
    <citation type="journal article" date="2019" name="Int. J. Syst. Evol. Microbiol.">
        <title>The Global Catalogue of Microorganisms (GCM) 10K type strain sequencing project: providing services to taxonomists for standard genome sequencing and annotation.</title>
        <authorList>
            <consortium name="The Broad Institute Genomics Platform"/>
            <consortium name="The Broad Institute Genome Sequencing Center for Infectious Disease"/>
            <person name="Wu L."/>
            <person name="Ma J."/>
        </authorList>
    </citation>
    <scope>NUCLEOTIDE SEQUENCE [LARGE SCALE GENOMIC DNA]</scope>
    <source>
        <strain evidence="3">CCUG 62793</strain>
    </source>
</reference>
<dbReference type="PANTHER" id="PTHR11895">
    <property type="entry name" value="TRANSAMIDASE"/>
    <property type="match status" value="1"/>
</dbReference>
<dbReference type="InterPro" id="IPR020556">
    <property type="entry name" value="Amidase_CS"/>
</dbReference>
<dbReference type="PROSITE" id="PS00571">
    <property type="entry name" value="AMIDASES"/>
    <property type="match status" value="1"/>
</dbReference>
<dbReference type="EC" id="3.5.1.4" evidence="2"/>
<evidence type="ECO:0000259" key="1">
    <source>
        <dbReference type="Pfam" id="PF01425"/>
    </source>
</evidence>
<dbReference type="NCBIfam" id="NF005565">
    <property type="entry name" value="PRK07235.1"/>
    <property type="match status" value="1"/>
</dbReference>
<dbReference type="InterPro" id="IPR000120">
    <property type="entry name" value="Amidase"/>
</dbReference>
<protein>
    <submittedName>
        <fullName evidence="2">Amidase</fullName>
        <ecNumber evidence="2">3.5.1.4</ecNumber>
    </submittedName>
</protein>
<proteinExistence type="predicted"/>
<comment type="caution">
    <text evidence="2">The sequence shown here is derived from an EMBL/GenBank/DDBJ whole genome shotgun (WGS) entry which is preliminary data.</text>
</comment>
<dbReference type="SUPFAM" id="SSF75304">
    <property type="entry name" value="Amidase signature (AS) enzymes"/>
    <property type="match status" value="1"/>
</dbReference>
<gene>
    <name evidence="2" type="ORF">ACFSPV_22930</name>
</gene>
<dbReference type="InterPro" id="IPR036928">
    <property type="entry name" value="AS_sf"/>
</dbReference>
<organism evidence="2 3">
    <name type="scientific">Delftia deserti</name>
    <dbReference type="NCBI Taxonomy" id="1651218"/>
    <lineage>
        <taxon>Bacteria</taxon>
        <taxon>Pseudomonadati</taxon>
        <taxon>Pseudomonadota</taxon>
        <taxon>Betaproteobacteria</taxon>
        <taxon>Burkholderiales</taxon>
        <taxon>Comamonadaceae</taxon>
        <taxon>Delftia</taxon>
    </lineage>
</organism>
<dbReference type="RefSeq" id="WP_380109191.1">
    <property type="nucleotide sequence ID" value="NZ_JBHSIH010000001.1"/>
</dbReference>
<dbReference type="PANTHER" id="PTHR11895:SF170">
    <property type="entry name" value="AMIDASE"/>
    <property type="match status" value="1"/>
</dbReference>
<keyword evidence="2" id="KW-0378">Hydrolase</keyword>
<accession>A0ABW5EW04</accession>
<dbReference type="GO" id="GO:0004040">
    <property type="term" value="F:amidase activity"/>
    <property type="evidence" value="ECO:0007669"/>
    <property type="project" value="UniProtKB-EC"/>
</dbReference>
<feature type="domain" description="Amidase" evidence="1">
    <location>
        <begin position="87"/>
        <end position="489"/>
    </location>
</feature>
<dbReference type="EMBL" id="JBHUIG010000028">
    <property type="protein sequence ID" value="MFD2321553.1"/>
    <property type="molecule type" value="Genomic_DNA"/>
</dbReference>
<keyword evidence="3" id="KW-1185">Reference proteome</keyword>
<dbReference type="Gene3D" id="3.90.1300.10">
    <property type="entry name" value="Amidase signature (AS) domain"/>
    <property type="match status" value="1"/>
</dbReference>
<dbReference type="InterPro" id="IPR023631">
    <property type="entry name" value="Amidase_dom"/>
</dbReference>
<name>A0ABW5EW04_9BURK</name>
<dbReference type="Pfam" id="PF01425">
    <property type="entry name" value="Amidase"/>
    <property type="match status" value="1"/>
</dbReference>
<evidence type="ECO:0000313" key="2">
    <source>
        <dbReference type="EMBL" id="MFD2321553.1"/>
    </source>
</evidence>
<dbReference type="Proteomes" id="UP001597287">
    <property type="component" value="Unassembled WGS sequence"/>
</dbReference>